<dbReference type="Proteomes" id="UP000688137">
    <property type="component" value="Unassembled WGS sequence"/>
</dbReference>
<feature type="repeat" description="TPR" evidence="3">
    <location>
        <begin position="264"/>
        <end position="297"/>
    </location>
</feature>
<name>A0A8S1K5X6_PARPR</name>
<dbReference type="OMA" id="WRIGMCL"/>
<feature type="coiled-coil region" evidence="4">
    <location>
        <begin position="126"/>
        <end position="153"/>
    </location>
</feature>
<organism evidence="5 6">
    <name type="scientific">Paramecium primaurelia</name>
    <dbReference type="NCBI Taxonomy" id="5886"/>
    <lineage>
        <taxon>Eukaryota</taxon>
        <taxon>Sar</taxon>
        <taxon>Alveolata</taxon>
        <taxon>Ciliophora</taxon>
        <taxon>Intramacronucleata</taxon>
        <taxon>Oligohymenophorea</taxon>
        <taxon>Peniculida</taxon>
        <taxon>Parameciidae</taxon>
        <taxon>Paramecium</taxon>
    </lineage>
</organism>
<sequence>MIIENTLYCKEIQHQQKPIIAVCLNKDCQAASGLCISCFPKHTNHNDDLQTIDVIRQKLEEQIQYMKQSYQFCEEIIQMMNLIKLEITKIIQYILSTQRISNHEDINKVKQILIASKNSQLNTSIAIKTQAELKKAKEILNDLKIAMEFSQSNLTDGEYQEFQECLKQANQVYIQGKYQHAKDLFSYCLTLDPININCKWRIGMCLKMSGLYEQAIQIFDQIIQDNPNYVEAICHKADTLRLQGKYEEALQYFDRTLSLDEKNFIALSYKGETLRKMQRFAESLIFFEKALVINPKNAVTLFGKGDSLRCQRKYDESLSALNQGELIDPKNALIQYSKGYTLKAKGQIQQAIECFQKCIAINPQYKNQLEKEIESLKN</sequence>
<keyword evidence="6" id="KW-1185">Reference proteome</keyword>
<accession>A0A8S1K5X6</accession>
<keyword evidence="1" id="KW-0677">Repeat</keyword>
<keyword evidence="2 3" id="KW-0802">TPR repeat</keyword>
<dbReference type="Pfam" id="PF00515">
    <property type="entry name" value="TPR_1"/>
    <property type="match status" value="1"/>
</dbReference>
<reference evidence="5" key="1">
    <citation type="submission" date="2021-01" db="EMBL/GenBank/DDBJ databases">
        <authorList>
            <consortium name="Genoscope - CEA"/>
            <person name="William W."/>
        </authorList>
    </citation>
    <scope>NUCLEOTIDE SEQUENCE</scope>
</reference>
<dbReference type="Pfam" id="PF14559">
    <property type="entry name" value="TPR_19"/>
    <property type="match status" value="1"/>
</dbReference>
<dbReference type="Pfam" id="PF13432">
    <property type="entry name" value="TPR_16"/>
    <property type="match status" value="1"/>
</dbReference>
<dbReference type="PANTHER" id="PTHR44943">
    <property type="entry name" value="CELLULOSE SYNTHASE OPERON PROTEIN C"/>
    <property type="match status" value="1"/>
</dbReference>
<dbReference type="InterPro" id="IPR051685">
    <property type="entry name" value="Ycf3/AcsC/BcsC/TPR_MFPF"/>
</dbReference>
<protein>
    <recommendedName>
        <fullName evidence="7">Tetratricopeptide repeat protein</fullName>
    </recommendedName>
</protein>
<dbReference type="AlphaFoldDB" id="A0A8S1K5X6"/>
<feature type="repeat" description="TPR" evidence="3">
    <location>
        <begin position="230"/>
        <end position="263"/>
    </location>
</feature>
<evidence type="ECO:0000256" key="1">
    <source>
        <dbReference type="ARBA" id="ARBA00022737"/>
    </source>
</evidence>
<keyword evidence="4" id="KW-0175">Coiled coil</keyword>
<proteinExistence type="predicted"/>
<dbReference type="PANTHER" id="PTHR44943:SF4">
    <property type="entry name" value="TPR REPEAT-CONTAINING PROTEIN MJ0798"/>
    <property type="match status" value="1"/>
</dbReference>
<evidence type="ECO:0000256" key="3">
    <source>
        <dbReference type="PROSITE-ProRule" id="PRU00339"/>
    </source>
</evidence>
<dbReference type="PROSITE" id="PS50005">
    <property type="entry name" value="TPR"/>
    <property type="match status" value="4"/>
</dbReference>
<evidence type="ECO:0000313" key="5">
    <source>
        <dbReference type="EMBL" id="CAD8047716.1"/>
    </source>
</evidence>
<dbReference type="InterPro" id="IPR019734">
    <property type="entry name" value="TPR_rpt"/>
</dbReference>
<feature type="repeat" description="TPR" evidence="3">
    <location>
        <begin position="196"/>
        <end position="229"/>
    </location>
</feature>
<gene>
    <name evidence="5" type="ORF">PPRIM_AZ9-3.1.T0120033</name>
</gene>
<evidence type="ECO:0000256" key="2">
    <source>
        <dbReference type="ARBA" id="ARBA00022803"/>
    </source>
</evidence>
<dbReference type="SMART" id="SM00028">
    <property type="entry name" value="TPR"/>
    <property type="match status" value="6"/>
</dbReference>
<comment type="caution">
    <text evidence="5">The sequence shown here is derived from an EMBL/GenBank/DDBJ whole genome shotgun (WGS) entry which is preliminary data.</text>
</comment>
<feature type="repeat" description="TPR" evidence="3">
    <location>
        <begin position="332"/>
        <end position="365"/>
    </location>
</feature>
<evidence type="ECO:0008006" key="7">
    <source>
        <dbReference type="Google" id="ProtNLM"/>
    </source>
</evidence>
<evidence type="ECO:0000313" key="6">
    <source>
        <dbReference type="Proteomes" id="UP000688137"/>
    </source>
</evidence>
<dbReference type="EMBL" id="CAJJDM010000009">
    <property type="protein sequence ID" value="CAD8047716.1"/>
    <property type="molecule type" value="Genomic_DNA"/>
</dbReference>
<evidence type="ECO:0000256" key="4">
    <source>
        <dbReference type="SAM" id="Coils"/>
    </source>
</evidence>